<dbReference type="RefSeq" id="WP_282765257.1">
    <property type="nucleotide sequence ID" value="NZ_JASCTH010000029.1"/>
</dbReference>
<comment type="caution">
    <text evidence="3">The sequence shown here is derived from an EMBL/GenBank/DDBJ whole genome shotgun (WGS) entry which is preliminary data.</text>
</comment>
<accession>A0ABT6WW83</accession>
<reference evidence="3 4" key="1">
    <citation type="submission" date="2023-05" db="EMBL/GenBank/DDBJ databases">
        <title>Actinoplanes sp. NEAU-A12 genome sequencing.</title>
        <authorList>
            <person name="Wang Z.-S."/>
        </authorList>
    </citation>
    <scope>NUCLEOTIDE SEQUENCE [LARGE SCALE GENOMIC DNA]</scope>
    <source>
        <strain evidence="3 4">NEAU-A12</strain>
    </source>
</reference>
<dbReference type="EMBL" id="JASCTH010000029">
    <property type="protein sequence ID" value="MDI6104002.1"/>
    <property type="molecule type" value="Genomic_DNA"/>
</dbReference>
<sequence>MIKGAALAKRSFYYIAIGLLAVYFILAYFVRELGAVRFEKPFLGSTLFILLLAALAHAAGLSKSQRDLERMESELKAIKDSISSLADAQSAEVAFYEGRSKVYNATVSAILAARNRVWVTHLRNEGPMRGEAADRHFRTCREWALTSDDRSFRRIILRGDSEGLKEFFRQELEFAAKVNVGDPRYLVKVLSGPVHLTEAFNVGIYDDVVFFTHRDGDQTLGISVRSRKLADEYIRHYYERLWNSPNADFIRPDLVP</sequence>
<feature type="coiled-coil region" evidence="1">
    <location>
        <begin position="61"/>
        <end position="88"/>
    </location>
</feature>
<keyword evidence="4" id="KW-1185">Reference proteome</keyword>
<gene>
    <name evidence="3" type="ORF">QLQ12_35970</name>
</gene>
<evidence type="ECO:0000256" key="1">
    <source>
        <dbReference type="SAM" id="Coils"/>
    </source>
</evidence>
<dbReference type="Proteomes" id="UP001241758">
    <property type="component" value="Unassembled WGS sequence"/>
</dbReference>
<feature type="transmembrane region" description="Helical" evidence="2">
    <location>
        <begin position="42"/>
        <end position="61"/>
    </location>
</feature>
<evidence type="ECO:0008006" key="5">
    <source>
        <dbReference type="Google" id="ProtNLM"/>
    </source>
</evidence>
<proteinExistence type="predicted"/>
<evidence type="ECO:0000256" key="2">
    <source>
        <dbReference type="SAM" id="Phobius"/>
    </source>
</evidence>
<protein>
    <recommendedName>
        <fullName evidence="5">DUF4760 domain-containing protein</fullName>
    </recommendedName>
</protein>
<feature type="transmembrane region" description="Helical" evidence="2">
    <location>
        <begin position="12"/>
        <end position="30"/>
    </location>
</feature>
<keyword evidence="1" id="KW-0175">Coiled coil</keyword>
<keyword evidence="2" id="KW-1133">Transmembrane helix</keyword>
<organism evidence="3 4">
    <name type="scientific">Actinoplanes sandaracinus</name>
    <dbReference type="NCBI Taxonomy" id="3045177"/>
    <lineage>
        <taxon>Bacteria</taxon>
        <taxon>Bacillati</taxon>
        <taxon>Actinomycetota</taxon>
        <taxon>Actinomycetes</taxon>
        <taxon>Micromonosporales</taxon>
        <taxon>Micromonosporaceae</taxon>
        <taxon>Actinoplanes</taxon>
    </lineage>
</organism>
<evidence type="ECO:0000313" key="4">
    <source>
        <dbReference type="Proteomes" id="UP001241758"/>
    </source>
</evidence>
<evidence type="ECO:0000313" key="3">
    <source>
        <dbReference type="EMBL" id="MDI6104002.1"/>
    </source>
</evidence>
<name>A0ABT6WW83_9ACTN</name>
<keyword evidence="2" id="KW-0472">Membrane</keyword>
<keyword evidence="2" id="KW-0812">Transmembrane</keyword>